<sequence>MAGFNLAALPAFNTTALIVENAQLKAQVAQLKQQLAAAQAAAEAARAAAAQAALAAAAATAPGALPVPAARGPSRGAGSKKKRKEAEKSGEEYVGDKDGMARQQSGINFSFGLAIDAAAFQYLFGGHSKENGVAQGSSGRIKLSGGQAQAVFGKGRCIKKYRLGSVGGITGMHVEYDQRHVLQFKALCFGAVVADAALRRSPRLLSALWQDCTAAAMTSHGQQHRAAAPRWPPRAWESISFAAVTLVTLSMAFLGKLTPYERQLLMAMAAVYVASFTVALCVPPALYHRRLRTPLLAAVRATGLLTPLAVSSILGSAPSPAASLFTRTLRSLLLLLVPLAFVDGGMIAAFGFPLPPAAHLLVHSLVVGFLMRRTPAACAQYVGGDGSNALVVRALYGVMQQLASLLCLGSRPALAAAADASTDQQQCTAVVWALEASLGYVLPTLMIWHAQLAWVREQAAEKGEHAAAERPQRQQQWQQQEQQEQQQQGGNADEDLPAEYRLLCVPVLSAAGAYTWPVPVVGAALAAWLAAVFVQHA</sequence>
<name>A0A2P6VJP7_9CHLO</name>
<feature type="transmembrane region" description="Helical" evidence="3">
    <location>
        <begin position="264"/>
        <end position="286"/>
    </location>
</feature>
<dbReference type="PANTHER" id="PTHR14312:SF1">
    <property type="entry name" value="BASIC-LEUCINE ZIPPER TRANSCRIPTION FACTOR A"/>
    <property type="match status" value="1"/>
</dbReference>
<feature type="region of interest" description="Disordered" evidence="2">
    <location>
        <begin position="65"/>
        <end position="97"/>
    </location>
</feature>
<feature type="compositionally biased region" description="Basic and acidic residues" evidence="2">
    <location>
        <begin position="84"/>
        <end position="97"/>
    </location>
</feature>
<feature type="transmembrane region" description="Helical" evidence="3">
    <location>
        <begin position="298"/>
        <end position="317"/>
    </location>
</feature>
<evidence type="ECO:0000256" key="1">
    <source>
        <dbReference type="SAM" id="Coils"/>
    </source>
</evidence>
<dbReference type="GO" id="GO:0043565">
    <property type="term" value="F:sequence-specific DNA binding"/>
    <property type="evidence" value="ECO:0007669"/>
    <property type="project" value="TreeGrafter"/>
</dbReference>
<dbReference type="GO" id="GO:0005634">
    <property type="term" value="C:nucleus"/>
    <property type="evidence" value="ECO:0007669"/>
    <property type="project" value="TreeGrafter"/>
</dbReference>
<feature type="region of interest" description="Disordered" evidence="2">
    <location>
        <begin position="463"/>
        <end position="492"/>
    </location>
</feature>
<accession>A0A2P6VJP7</accession>
<feature type="compositionally biased region" description="Basic and acidic residues" evidence="2">
    <location>
        <begin position="463"/>
        <end position="472"/>
    </location>
</feature>
<feature type="transmembrane region" description="Helical" evidence="3">
    <location>
        <begin position="516"/>
        <end position="534"/>
    </location>
</feature>
<keyword evidence="3" id="KW-0812">Transmembrane</keyword>
<feature type="transmembrane region" description="Helical" evidence="3">
    <location>
        <begin position="329"/>
        <end position="352"/>
    </location>
</feature>
<dbReference type="AlphaFoldDB" id="A0A2P6VJP7"/>
<keyword evidence="3" id="KW-0472">Membrane</keyword>
<evidence type="ECO:0000256" key="2">
    <source>
        <dbReference type="SAM" id="MobiDB-lite"/>
    </source>
</evidence>
<dbReference type="OrthoDB" id="515840at2759"/>
<feature type="transmembrane region" description="Helical" evidence="3">
    <location>
        <begin position="239"/>
        <end position="257"/>
    </location>
</feature>
<dbReference type="EMBL" id="LHPF02000005">
    <property type="protein sequence ID" value="PSC74326.1"/>
    <property type="molecule type" value="Genomic_DNA"/>
</dbReference>
<dbReference type="Proteomes" id="UP000239649">
    <property type="component" value="Unassembled WGS sequence"/>
</dbReference>
<organism evidence="4 5">
    <name type="scientific">Micractinium conductrix</name>
    <dbReference type="NCBI Taxonomy" id="554055"/>
    <lineage>
        <taxon>Eukaryota</taxon>
        <taxon>Viridiplantae</taxon>
        <taxon>Chlorophyta</taxon>
        <taxon>core chlorophytes</taxon>
        <taxon>Trebouxiophyceae</taxon>
        <taxon>Chlorellales</taxon>
        <taxon>Chlorellaceae</taxon>
        <taxon>Chlorella clade</taxon>
        <taxon>Micractinium</taxon>
    </lineage>
</organism>
<evidence type="ECO:0000313" key="4">
    <source>
        <dbReference type="EMBL" id="PSC74326.1"/>
    </source>
</evidence>
<feature type="coiled-coil region" evidence="1">
    <location>
        <begin position="14"/>
        <end position="48"/>
    </location>
</feature>
<comment type="caution">
    <text evidence="4">The sequence shown here is derived from an EMBL/GenBank/DDBJ whole genome shotgun (WGS) entry which is preliminary data.</text>
</comment>
<keyword evidence="5" id="KW-1185">Reference proteome</keyword>
<keyword evidence="1" id="KW-0175">Coiled coil</keyword>
<evidence type="ECO:0000256" key="3">
    <source>
        <dbReference type="SAM" id="Phobius"/>
    </source>
</evidence>
<feature type="compositionally biased region" description="Low complexity" evidence="2">
    <location>
        <begin position="473"/>
        <end position="488"/>
    </location>
</feature>
<protein>
    <submittedName>
        <fullName evidence="4">Aminoacyl tRNA synthase complex-interacting multifunctional 1-like</fullName>
    </submittedName>
</protein>
<proteinExistence type="predicted"/>
<dbReference type="GO" id="GO:0010468">
    <property type="term" value="P:regulation of gene expression"/>
    <property type="evidence" value="ECO:0007669"/>
    <property type="project" value="TreeGrafter"/>
</dbReference>
<evidence type="ECO:0000313" key="5">
    <source>
        <dbReference type="Proteomes" id="UP000239649"/>
    </source>
</evidence>
<reference evidence="4 5" key="1">
    <citation type="journal article" date="2018" name="Plant J.">
        <title>Genome sequences of Chlorella sorokiniana UTEX 1602 and Micractinium conductrix SAG 241.80: implications to maltose excretion by a green alga.</title>
        <authorList>
            <person name="Arriola M.B."/>
            <person name="Velmurugan N."/>
            <person name="Zhang Y."/>
            <person name="Plunkett M.H."/>
            <person name="Hondzo H."/>
            <person name="Barney B.M."/>
        </authorList>
    </citation>
    <scope>NUCLEOTIDE SEQUENCE [LARGE SCALE GENOMIC DNA]</scope>
    <source>
        <strain evidence="4 5">SAG 241.80</strain>
    </source>
</reference>
<keyword evidence="3" id="KW-1133">Transmembrane helix</keyword>
<gene>
    <name evidence="4" type="ORF">C2E20_2731</name>
</gene>
<dbReference type="PANTHER" id="PTHR14312">
    <property type="entry name" value="CREB/ATF BZIP TRANSCRIPTION FACTOR"/>
    <property type="match status" value="1"/>
</dbReference>